<dbReference type="PANTHER" id="PTHR15948">
    <property type="entry name" value="G-PROTEIN COUPLED RECEPTOR 89-RELATED"/>
    <property type="match status" value="1"/>
</dbReference>
<evidence type="ECO:0000256" key="1">
    <source>
        <dbReference type="SAM" id="MobiDB-lite"/>
    </source>
</evidence>
<feature type="transmembrane region" description="Helical" evidence="2">
    <location>
        <begin position="190"/>
        <end position="214"/>
    </location>
</feature>
<feature type="transmembrane region" description="Helical" evidence="2">
    <location>
        <begin position="50"/>
        <end position="70"/>
    </location>
</feature>
<feature type="region of interest" description="Disordered" evidence="1">
    <location>
        <begin position="261"/>
        <end position="292"/>
    </location>
</feature>
<dbReference type="InterPro" id="IPR015672">
    <property type="entry name" value="GPHR/GTG"/>
</dbReference>
<evidence type="ECO:0000259" key="3">
    <source>
        <dbReference type="Pfam" id="PF12537"/>
    </source>
</evidence>
<keyword evidence="2" id="KW-0472">Membrane</keyword>
<feature type="compositionally biased region" description="Low complexity" evidence="1">
    <location>
        <begin position="272"/>
        <end position="282"/>
    </location>
</feature>
<evidence type="ECO:0000313" key="4">
    <source>
        <dbReference type="EMBL" id="OSX76732.1"/>
    </source>
</evidence>
<dbReference type="Proteomes" id="UP000218209">
    <property type="component" value="Unassembled WGS sequence"/>
</dbReference>
<feature type="transmembrane region" description="Helical" evidence="2">
    <location>
        <begin position="6"/>
        <end position="29"/>
    </location>
</feature>
<feature type="transmembrane region" description="Helical" evidence="2">
    <location>
        <begin position="82"/>
        <end position="105"/>
    </location>
</feature>
<protein>
    <recommendedName>
        <fullName evidence="3">Golgi pH regulator conserved domain-containing protein</fullName>
    </recommendedName>
</protein>
<accession>A0A1X6P763</accession>
<keyword evidence="2" id="KW-1133">Transmembrane helix</keyword>
<dbReference type="GO" id="GO:0016020">
    <property type="term" value="C:membrane"/>
    <property type="evidence" value="ECO:0007669"/>
    <property type="project" value="InterPro"/>
</dbReference>
<dbReference type="Pfam" id="PF12537">
    <property type="entry name" value="GPHR_N"/>
    <property type="match status" value="1"/>
</dbReference>
<dbReference type="AlphaFoldDB" id="A0A1X6P763"/>
<name>A0A1X6P763_PORUM</name>
<dbReference type="InterPro" id="IPR022535">
    <property type="entry name" value="Golgi_pH-regulator_cons_dom"/>
</dbReference>
<feature type="domain" description="Golgi pH regulator conserved" evidence="3">
    <location>
        <begin position="183"/>
        <end position="238"/>
    </location>
</feature>
<reference evidence="4 5" key="1">
    <citation type="submission" date="2017-03" db="EMBL/GenBank/DDBJ databases">
        <title>WGS assembly of Porphyra umbilicalis.</title>
        <authorList>
            <person name="Brawley S.H."/>
            <person name="Blouin N.A."/>
            <person name="Ficko-Blean E."/>
            <person name="Wheeler G.L."/>
            <person name="Lohr M."/>
            <person name="Goodson H.V."/>
            <person name="Jenkins J.W."/>
            <person name="Blaby-Haas C.E."/>
            <person name="Helliwell K.E."/>
            <person name="Chan C."/>
            <person name="Marriage T."/>
            <person name="Bhattacharya D."/>
            <person name="Klein A.S."/>
            <person name="Badis Y."/>
            <person name="Brodie J."/>
            <person name="Cao Y."/>
            <person name="Collen J."/>
            <person name="Dittami S.M."/>
            <person name="Gachon C.M."/>
            <person name="Green B.R."/>
            <person name="Karpowicz S."/>
            <person name="Kim J.W."/>
            <person name="Kudahl U."/>
            <person name="Lin S."/>
            <person name="Michel G."/>
            <person name="Mittag M."/>
            <person name="Olson B.J."/>
            <person name="Pangilinan J."/>
            <person name="Peng Y."/>
            <person name="Qiu H."/>
            <person name="Shu S."/>
            <person name="Singer J.T."/>
            <person name="Smith A.G."/>
            <person name="Sprecher B.N."/>
            <person name="Wagner V."/>
            <person name="Wang W."/>
            <person name="Wang Z.-Y."/>
            <person name="Yan J."/>
            <person name="Yarish C."/>
            <person name="Zoeuner-Riek S."/>
            <person name="Zhuang Y."/>
            <person name="Zou Y."/>
            <person name="Lindquist E.A."/>
            <person name="Grimwood J."/>
            <person name="Barry K."/>
            <person name="Rokhsar D.S."/>
            <person name="Schmutz J."/>
            <person name="Stiller J.W."/>
            <person name="Grossman A.R."/>
            <person name="Prochnik S.E."/>
        </authorList>
    </citation>
    <scope>NUCLEOTIDE SEQUENCE [LARGE SCALE GENOMIC DNA]</scope>
    <source>
        <strain evidence="4">4086291</strain>
    </source>
</reference>
<dbReference type="EMBL" id="KV918857">
    <property type="protein sequence ID" value="OSX76732.1"/>
    <property type="molecule type" value="Genomic_DNA"/>
</dbReference>
<evidence type="ECO:0000313" key="5">
    <source>
        <dbReference type="Proteomes" id="UP000218209"/>
    </source>
</evidence>
<gene>
    <name evidence="4" type="ORF">BU14_0177s0012</name>
</gene>
<organism evidence="4 5">
    <name type="scientific">Porphyra umbilicalis</name>
    <name type="common">Purple laver</name>
    <name type="synonym">Red alga</name>
    <dbReference type="NCBI Taxonomy" id="2786"/>
    <lineage>
        <taxon>Eukaryota</taxon>
        <taxon>Rhodophyta</taxon>
        <taxon>Bangiophyceae</taxon>
        <taxon>Bangiales</taxon>
        <taxon>Bangiaceae</taxon>
        <taxon>Porphyra</taxon>
    </lineage>
</organism>
<keyword evidence="5" id="KW-1185">Reference proteome</keyword>
<sequence length="486" mass="49253">MVLSGPLAMAASDAVISVAAFSASFRLGTVFYSRFLCRESEPRHAAVRHLFALTFALSVSLIELILFDVASVMHSATRRMHWNASCAVLLLLCCVILPFAQAYYISVDAHISRPDSARVAFVSTGLFVYAFYRVGDPLPPAAVRPLSTLSTLSAASVSAPLRSRLTLSAVAGLGAELLSPTRMAGVMSRLLVIGTAMLAVLSGVTAVSLPHAYLAAVLRPPVPRDVLAARRRRMLAAYDEVRTVQRAEALARHAAAWAAPPPAGGGGGGGRAAPPAAALASAQSSPSVGGGRGAFLPPRLGAGVPPRVAVSPYAAAAPATAPGVLPWSPPSPTTAAAAAASPNAYAAASSARASARARDAFLAYDAAASVAAEQVAARTRVGRCATAVGVAMALLCAARVGIAIANVGGGLVRRLAPRVGGVLGPGVRAAAGGGWAGGGGGASSVRALWARRGGSPWVAAARRRAACTAPWRSRASTRRAVRSGSM</sequence>
<keyword evidence="2" id="KW-0812">Transmembrane</keyword>
<dbReference type="PANTHER" id="PTHR15948:SF0">
    <property type="entry name" value="GOLGI PH REGULATOR A-RELATED"/>
    <property type="match status" value="1"/>
</dbReference>
<proteinExistence type="predicted"/>
<evidence type="ECO:0000256" key="2">
    <source>
        <dbReference type="SAM" id="Phobius"/>
    </source>
</evidence>
<dbReference type="OrthoDB" id="264392at2759"/>